<accession>A0ABZ2YQC2</accession>
<keyword evidence="3" id="KW-1185">Reference proteome</keyword>
<protein>
    <submittedName>
        <fullName evidence="2">Uncharacterized protein</fullName>
    </submittedName>
</protein>
<feature type="compositionally biased region" description="Basic and acidic residues" evidence="1">
    <location>
        <begin position="63"/>
        <end position="73"/>
    </location>
</feature>
<sequence length="73" mass="8214">MMQNEQQEIHGTTVPVKREEAERGSVDPQNIPGDTVREEDGSPVIDEQDRVDNSLAEEQDDDTDRHPDTEGQP</sequence>
<dbReference type="Proteomes" id="UP001485459">
    <property type="component" value="Chromosome"/>
</dbReference>
<organism evidence="2 3">
    <name type="scientific">Chitinophaga pollutisoli</name>
    <dbReference type="NCBI Taxonomy" id="3133966"/>
    <lineage>
        <taxon>Bacteria</taxon>
        <taxon>Pseudomonadati</taxon>
        <taxon>Bacteroidota</taxon>
        <taxon>Chitinophagia</taxon>
        <taxon>Chitinophagales</taxon>
        <taxon>Chitinophagaceae</taxon>
        <taxon>Chitinophaga</taxon>
    </lineage>
</organism>
<feature type="compositionally biased region" description="Basic and acidic residues" evidence="1">
    <location>
        <begin position="16"/>
        <end position="25"/>
    </location>
</feature>
<evidence type="ECO:0000313" key="2">
    <source>
        <dbReference type="EMBL" id="WZN41648.1"/>
    </source>
</evidence>
<dbReference type="EMBL" id="CP149822">
    <property type="protein sequence ID" value="WZN41648.1"/>
    <property type="molecule type" value="Genomic_DNA"/>
</dbReference>
<feature type="compositionally biased region" description="Polar residues" evidence="1">
    <location>
        <begin position="1"/>
        <end position="10"/>
    </location>
</feature>
<name>A0ABZ2YQC2_9BACT</name>
<gene>
    <name evidence="2" type="ORF">WJU16_01165</name>
</gene>
<feature type="region of interest" description="Disordered" evidence="1">
    <location>
        <begin position="1"/>
        <end position="73"/>
    </location>
</feature>
<evidence type="ECO:0000313" key="3">
    <source>
        <dbReference type="Proteomes" id="UP001485459"/>
    </source>
</evidence>
<evidence type="ECO:0000256" key="1">
    <source>
        <dbReference type="SAM" id="MobiDB-lite"/>
    </source>
</evidence>
<dbReference type="RefSeq" id="WP_341836497.1">
    <property type="nucleotide sequence ID" value="NZ_CP149822.1"/>
</dbReference>
<proteinExistence type="predicted"/>
<reference evidence="3" key="1">
    <citation type="submission" date="2024-03" db="EMBL/GenBank/DDBJ databases">
        <title>Chitinophaga horti sp. nov., isolated from garden soil.</title>
        <authorList>
            <person name="Lee D.S."/>
            <person name="Han D.M."/>
            <person name="Baek J.H."/>
            <person name="Choi D.G."/>
            <person name="Jeon J.H."/>
            <person name="Jeon C.O."/>
        </authorList>
    </citation>
    <scope>NUCLEOTIDE SEQUENCE [LARGE SCALE GENOMIC DNA]</scope>
    <source>
        <strain evidence="3">GPA1</strain>
    </source>
</reference>